<dbReference type="NCBIfam" id="NF033788">
    <property type="entry name" value="HTH_metalloreg"/>
    <property type="match status" value="1"/>
</dbReference>
<keyword evidence="7" id="KW-1185">Reference proteome</keyword>
<evidence type="ECO:0000256" key="3">
    <source>
        <dbReference type="ARBA" id="ARBA00023163"/>
    </source>
</evidence>
<dbReference type="PROSITE" id="PS50987">
    <property type="entry name" value="HTH_ARSR_2"/>
    <property type="match status" value="1"/>
</dbReference>
<reference evidence="6 7" key="1">
    <citation type="submission" date="2011-04" db="EMBL/GenBank/DDBJ databases">
        <title>Complete sequence of Cellulomonas fimi ATCC 484.</title>
        <authorList>
            <consortium name="US DOE Joint Genome Institute"/>
            <person name="Lucas S."/>
            <person name="Han J."/>
            <person name="Lapidus A."/>
            <person name="Cheng J.-F."/>
            <person name="Goodwin L."/>
            <person name="Pitluck S."/>
            <person name="Peters L."/>
            <person name="Chertkov O."/>
            <person name="Detter J.C."/>
            <person name="Han C."/>
            <person name="Tapia R."/>
            <person name="Land M."/>
            <person name="Hauser L."/>
            <person name="Kyrpides N."/>
            <person name="Ivanova N."/>
            <person name="Ovchinnikova G."/>
            <person name="Pagani I."/>
            <person name="Mead D."/>
            <person name="Brumm P."/>
            <person name="Woyke T."/>
        </authorList>
    </citation>
    <scope>NUCLEOTIDE SEQUENCE [LARGE SCALE GENOMIC DNA]</scope>
    <source>
        <strain evidence="7">ATCC 484 / DSM 20113 / JCM 1341 / NBRC 15513 / NCIMB 8980 / NCTC 7547</strain>
    </source>
</reference>
<feature type="compositionally biased region" description="Gly residues" evidence="4">
    <location>
        <begin position="166"/>
        <end position="178"/>
    </location>
</feature>
<dbReference type="Proteomes" id="UP000008460">
    <property type="component" value="Chromosome"/>
</dbReference>
<dbReference type="STRING" id="590998.Celf_2642"/>
<dbReference type="RefSeq" id="WP_013771792.1">
    <property type="nucleotide sequence ID" value="NC_015514.1"/>
</dbReference>
<feature type="domain" description="HTH arsR-type" evidence="5">
    <location>
        <begin position="30"/>
        <end position="127"/>
    </location>
</feature>
<feature type="compositionally biased region" description="Low complexity" evidence="4">
    <location>
        <begin position="149"/>
        <end position="165"/>
    </location>
</feature>
<dbReference type="KEGG" id="cfi:Celf_2642"/>
<dbReference type="InterPro" id="IPR011991">
    <property type="entry name" value="ArsR-like_HTH"/>
</dbReference>
<gene>
    <name evidence="6" type="ordered locus">Celf_2642</name>
</gene>
<feature type="region of interest" description="Disordered" evidence="4">
    <location>
        <begin position="149"/>
        <end position="198"/>
    </location>
</feature>
<accession>F4H636</accession>
<dbReference type="InterPro" id="IPR036390">
    <property type="entry name" value="WH_DNA-bd_sf"/>
</dbReference>
<dbReference type="PRINTS" id="PR00778">
    <property type="entry name" value="HTHARSR"/>
</dbReference>
<dbReference type="InterPro" id="IPR001845">
    <property type="entry name" value="HTH_ArsR_DNA-bd_dom"/>
</dbReference>
<evidence type="ECO:0000259" key="5">
    <source>
        <dbReference type="PROSITE" id="PS50987"/>
    </source>
</evidence>
<dbReference type="CDD" id="cd00090">
    <property type="entry name" value="HTH_ARSR"/>
    <property type="match status" value="1"/>
</dbReference>
<dbReference type="GO" id="GO:0003700">
    <property type="term" value="F:DNA-binding transcription factor activity"/>
    <property type="evidence" value="ECO:0007669"/>
    <property type="project" value="InterPro"/>
</dbReference>
<name>F4H636_CELFA</name>
<proteinExistence type="predicted"/>
<dbReference type="Pfam" id="PF01022">
    <property type="entry name" value="HTH_5"/>
    <property type="match status" value="1"/>
</dbReference>
<evidence type="ECO:0000256" key="1">
    <source>
        <dbReference type="ARBA" id="ARBA00023015"/>
    </source>
</evidence>
<dbReference type="InterPro" id="IPR036388">
    <property type="entry name" value="WH-like_DNA-bd_sf"/>
</dbReference>
<dbReference type="EMBL" id="CP002666">
    <property type="protein sequence ID" value="AEE46766.1"/>
    <property type="molecule type" value="Genomic_DNA"/>
</dbReference>
<dbReference type="HOGENOM" id="CLU_1376026_0_0_11"/>
<dbReference type="SUPFAM" id="SSF46785">
    <property type="entry name" value="Winged helix' DNA-binding domain"/>
    <property type="match status" value="1"/>
</dbReference>
<keyword evidence="1" id="KW-0805">Transcription regulation</keyword>
<feature type="region of interest" description="Disordered" evidence="4">
    <location>
        <begin position="1"/>
        <end position="27"/>
    </location>
</feature>
<dbReference type="PANTHER" id="PTHR43132">
    <property type="entry name" value="ARSENICAL RESISTANCE OPERON REPRESSOR ARSR-RELATED"/>
    <property type="match status" value="1"/>
</dbReference>
<dbReference type="eggNOG" id="COG0640">
    <property type="taxonomic scope" value="Bacteria"/>
</dbReference>
<evidence type="ECO:0000256" key="4">
    <source>
        <dbReference type="SAM" id="MobiDB-lite"/>
    </source>
</evidence>
<dbReference type="GO" id="GO:0003677">
    <property type="term" value="F:DNA binding"/>
    <property type="evidence" value="ECO:0007669"/>
    <property type="project" value="UniProtKB-KW"/>
</dbReference>
<feature type="compositionally biased region" description="Low complexity" evidence="4">
    <location>
        <begin position="179"/>
        <end position="188"/>
    </location>
</feature>
<evidence type="ECO:0000313" key="6">
    <source>
        <dbReference type="EMBL" id="AEE46766.1"/>
    </source>
</evidence>
<protein>
    <submittedName>
        <fullName evidence="6">Transcriptional regulator, ArsR family</fullName>
    </submittedName>
</protein>
<organism evidence="6 7">
    <name type="scientific">Cellulomonas fimi (strain ATCC 484 / DSM 20113 / JCM 1341 / CCUG 24087 / LMG 16345 / NBRC 15513 / NCIMB 8980 / NCTC 7547 / NRS-133)</name>
    <dbReference type="NCBI Taxonomy" id="590998"/>
    <lineage>
        <taxon>Bacteria</taxon>
        <taxon>Bacillati</taxon>
        <taxon>Actinomycetota</taxon>
        <taxon>Actinomycetes</taxon>
        <taxon>Micrococcales</taxon>
        <taxon>Cellulomonadaceae</taxon>
        <taxon>Cellulomonas</taxon>
    </lineage>
</organism>
<dbReference type="SMART" id="SM00418">
    <property type="entry name" value="HTH_ARSR"/>
    <property type="match status" value="1"/>
</dbReference>
<dbReference type="PANTHER" id="PTHR43132:SF2">
    <property type="entry name" value="ARSENICAL RESISTANCE OPERON REPRESSOR ARSR-RELATED"/>
    <property type="match status" value="1"/>
</dbReference>
<dbReference type="Gene3D" id="1.10.10.10">
    <property type="entry name" value="Winged helix-like DNA-binding domain superfamily/Winged helix DNA-binding domain"/>
    <property type="match status" value="1"/>
</dbReference>
<evidence type="ECO:0000313" key="7">
    <source>
        <dbReference type="Proteomes" id="UP000008460"/>
    </source>
</evidence>
<keyword evidence="2" id="KW-0238">DNA-binding</keyword>
<sequence>MPGSTATPSPATPGATPGPATTGPATPSSATAPLYAIKAELFRCLAHPTRIQALEVLSAAPEHAAPVSELLAATGVEASVLSQHLAVLKRAGVVTSTRSGNAVVYRLGRPLVAELLVVARAFLRETLADSGARLAAADALPALTGADMPPGAAARPGPEVAAAGPAGAGATVGAGAPQGVGTRAGADEPPADDARDAR</sequence>
<dbReference type="AlphaFoldDB" id="F4H636"/>
<keyword evidence="3" id="KW-0804">Transcription</keyword>
<dbReference type="InterPro" id="IPR051011">
    <property type="entry name" value="Metal_resp_trans_reg"/>
</dbReference>
<evidence type="ECO:0000256" key="2">
    <source>
        <dbReference type="ARBA" id="ARBA00023125"/>
    </source>
</evidence>